<keyword evidence="6" id="KW-0325">Glycoprotein</keyword>
<feature type="transmembrane region" description="Helical" evidence="7">
    <location>
        <begin position="22"/>
        <end position="40"/>
    </location>
</feature>
<evidence type="ECO:0000256" key="2">
    <source>
        <dbReference type="ARBA" id="ARBA00022614"/>
    </source>
</evidence>
<comment type="subcellular location">
    <subcellularLocation>
        <location evidence="1">Membrane</location>
    </subcellularLocation>
</comment>
<dbReference type="InterPro" id="IPR013210">
    <property type="entry name" value="LRR_N_plant-typ"/>
</dbReference>
<evidence type="ECO:0000256" key="6">
    <source>
        <dbReference type="ARBA" id="ARBA00023180"/>
    </source>
</evidence>
<dbReference type="PANTHER" id="PTHR48060">
    <property type="entry name" value="DNA DAMAGE-REPAIR/TOLERATION PROTEIN DRT100"/>
    <property type="match status" value="1"/>
</dbReference>
<keyword evidence="7" id="KW-1133">Transmembrane helix</keyword>
<dbReference type="EMBL" id="JAKOGI010000010">
    <property type="protein sequence ID" value="KAJ8451235.1"/>
    <property type="molecule type" value="Genomic_DNA"/>
</dbReference>
<evidence type="ECO:0000313" key="10">
    <source>
        <dbReference type="Proteomes" id="UP001153076"/>
    </source>
</evidence>
<protein>
    <recommendedName>
        <fullName evidence="8">Leucine-rich repeat-containing N-terminal plant-type domain-containing protein</fullName>
    </recommendedName>
</protein>
<dbReference type="PANTHER" id="PTHR48060:SF21">
    <property type="entry name" value="L DOMAIN-LIKE PROTEIN"/>
    <property type="match status" value="1"/>
</dbReference>
<keyword evidence="5 7" id="KW-0472">Membrane</keyword>
<dbReference type="Proteomes" id="UP001153076">
    <property type="component" value="Unassembled WGS sequence"/>
</dbReference>
<dbReference type="Pfam" id="PF00560">
    <property type="entry name" value="LRR_1"/>
    <property type="match status" value="2"/>
</dbReference>
<dbReference type="Gene3D" id="3.80.10.10">
    <property type="entry name" value="Ribonuclease Inhibitor"/>
    <property type="match status" value="2"/>
</dbReference>
<gene>
    <name evidence="9" type="ORF">Cgig2_014007</name>
</gene>
<feature type="domain" description="Leucine-rich repeat-containing N-terminal plant-type" evidence="8">
    <location>
        <begin position="48"/>
        <end position="85"/>
    </location>
</feature>
<comment type="caution">
    <text evidence="9">The sequence shown here is derived from an EMBL/GenBank/DDBJ whole genome shotgun (WGS) entry which is preliminary data.</text>
</comment>
<evidence type="ECO:0000259" key="8">
    <source>
        <dbReference type="Pfam" id="PF08263"/>
    </source>
</evidence>
<evidence type="ECO:0000256" key="4">
    <source>
        <dbReference type="ARBA" id="ARBA00022737"/>
    </source>
</evidence>
<keyword evidence="4" id="KW-0677">Repeat</keyword>
<dbReference type="Pfam" id="PF08263">
    <property type="entry name" value="LRRNT_2"/>
    <property type="match status" value="1"/>
</dbReference>
<dbReference type="FunFam" id="3.80.10.10:FF:000041">
    <property type="entry name" value="LRR receptor-like serine/threonine-protein kinase ERECTA"/>
    <property type="match status" value="1"/>
</dbReference>
<keyword evidence="7" id="KW-0812">Transmembrane</keyword>
<proteinExistence type="predicted"/>
<evidence type="ECO:0000256" key="5">
    <source>
        <dbReference type="ARBA" id="ARBA00023136"/>
    </source>
</evidence>
<evidence type="ECO:0000256" key="7">
    <source>
        <dbReference type="SAM" id="Phobius"/>
    </source>
</evidence>
<sequence>MHTGEAHLSPPCLTPNHDRGKVVFVLIIMFVLPVVSYAGIVSGTSGNKTDHLGLLAIKSAIKDPLGALTSWNHCRDHCHWEGIICGHRHRRVVALNVSYYITIHWESQLSSLNLSFYQQTSQIPHEIGFHSRLSFIYLFRNLLIGEIPSSISNCLSLQCLSIGENSLAGRIPPESSSLSMLKKLFADKNNFSGPVISTIQNLTSLEELSAENNAFEGIIPDTIGQMKNLPYLAVGSNHLTGSNYFGGVLPRSVANLSAKLIALELHVNMTSGRIPPGISHLTSLIHLVLHKNQLSGTIPSEIGKASKARNY</sequence>
<reference evidence="9" key="1">
    <citation type="submission" date="2022-04" db="EMBL/GenBank/DDBJ databases">
        <title>Carnegiea gigantea Genome sequencing and assembly v2.</title>
        <authorList>
            <person name="Copetti D."/>
            <person name="Sanderson M.J."/>
            <person name="Burquez A."/>
            <person name="Wojciechowski M.F."/>
        </authorList>
    </citation>
    <scope>NUCLEOTIDE SEQUENCE</scope>
    <source>
        <strain evidence="9">SGP5-SGP5p</strain>
        <tissue evidence="9">Aerial part</tissue>
    </source>
</reference>
<keyword evidence="2" id="KW-0433">Leucine-rich repeat</keyword>
<accession>A0A9Q1KWM4</accession>
<dbReference type="AlphaFoldDB" id="A0A9Q1KWM4"/>
<organism evidence="9 10">
    <name type="scientific">Carnegiea gigantea</name>
    <dbReference type="NCBI Taxonomy" id="171969"/>
    <lineage>
        <taxon>Eukaryota</taxon>
        <taxon>Viridiplantae</taxon>
        <taxon>Streptophyta</taxon>
        <taxon>Embryophyta</taxon>
        <taxon>Tracheophyta</taxon>
        <taxon>Spermatophyta</taxon>
        <taxon>Magnoliopsida</taxon>
        <taxon>eudicotyledons</taxon>
        <taxon>Gunneridae</taxon>
        <taxon>Pentapetalae</taxon>
        <taxon>Caryophyllales</taxon>
        <taxon>Cactineae</taxon>
        <taxon>Cactaceae</taxon>
        <taxon>Cactoideae</taxon>
        <taxon>Echinocereeae</taxon>
        <taxon>Carnegiea</taxon>
    </lineage>
</organism>
<evidence type="ECO:0000256" key="1">
    <source>
        <dbReference type="ARBA" id="ARBA00004370"/>
    </source>
</evidence>
<dbReference type="InterPro" id="IPR001611">
    <property type="entry name" value="Leu-rich_rpt"/>
</dbReference>
<keyword evidence="3" id="KW-0732">Signal</keyword>
<dbReference type="InterPro" id="IPR032675">
    <property type="entry name" value="LRR_dom_sf"/>
</dbReference>
<dbReference type="GO" id="GO:0016020">
    <property type="term" value="C:membrane"/>
    <property type="evidence" value="ECO:0007669"/>
    <property type="project" value="UniProtKB-SubCell"/>
</dbReference>
<dbReference type="SUPFAM" id="SSF52058">
    <property type="entry name" value="L domain-like"/>
    <property type="match status" value="1"/>
</dbReference>
<dbReference type="InterPro" id="IPR053211">
    <property type="entry name" value="DNA_repair-toleration"/>
</dbReference>
<name>A0A9Q1KWM4_9CARY</name>
<dbReference type="OrthoDB" id="687555at2759"/>
<evidence type="ECO:0000256" key="3">
    <source>
        <dbReference type="ARBA" id="ARBA00022729"/>
    </source>
</evidence>
<keyword evidence="10" id="KW-1185">Reference proteome</keyword>
<evidence type="ECO:0000313" key="9">
    <source>
        <dbReference type="EMBL" id="KAJ8451235.1"/>
    </source>
</evidence>